<dbReference type="Proteomes" id="UP000298588">
    <property type="component" value="Chromosome"/>
</dbReference>
<proteinExistence type="predicted"/>
<feature type="transmembrane region" description="Helical" evidence="1">
    <location>
        <begin position="34"/>
        <end position="59"/>
    </location>
</feature>
<dbReference type="AlphaFoldDB" id="A0A4D7QPA8"/>
<protein>
    <recommendedName>
        <fullName evidence="5">Tyrosyl-tRNA synthetase</fullName>
    </recommendedName>
</protein>
<evidence type="ECO:0000256" key="1">
    <source>
        <dbReference type="SAM" id="Phobius"/>
    </source>
</evidence>
<evidence type="ECO:0000313" key="4">
    <source>
        <dbReference type="Proteomes" id="UP000298588"/>
    </source>
</evidence>
<gene>
    <name evidence="3" type="ORF">E8L99_14050</name>
</gene>
<reference evidence="3 4" key="1">
    <citation type="submission" date="2019-04" db="EMBL/GenBank/DDBJ databases">
        <title>Phreatobacter aquaticus sp. nov.</title>
        <authorList>
            <person name="Choi A."/>
            <person name="Baek K."/>
        </authorList>
    </citation>
    <scope>NUCLEOTIDE SEQUENCE [LARGE SCALE GENOMIC DNA]</scope>
    <source>
        <strain evidence="3 4">NMCR1094</strain>
    </source>
</reference>
<keyword evidence="1" id="KW-0812">Transmembrane</keyword>
<dbReference type="KEGG" id="paqt:E8L99_14050"/>
<sequence length="87" mass="8884">MTRFKTLALAAVAAASLMAATAPSAEAGFRHGRGIGFGGLAAGLIVGGAAAAIAANAYAAPARECFLTRQWVDTPYGMERRTVRVCN</sequence>
<feature type="signal peptide" evidence="2">
    <location>
        <begin position="1"/>
        <end position="27"/>
    </location>
</feature>
<feature type="chain" id="PRO_5020797674" description="Tyrosyl-tRNA synthetase" evidence="2">
    <location>
        <begin position="28"/>
        <end position="87"/>
    </location>
</feature>
<keyword evidence="4" id="KW-1185">Reference proteome</keyword>
<evidence type="ECO:0000256" key="2">
    <source>
        <dbReference type="SAM" id="SignalP"/>
    </source>
</evidence>
<evidence type="ECO:0008006" key="5">
    <source>
        <dbReference type="Google" id="ProtNLM"/>
    </source>
</evidence>
<accession>A0A4D7QPA8</accession>
<keyword evidence="1" id="KW-1133">Transmembrane helix</keyword>
<dbReference type="EMBL" id="CP039865">
    <property type="protein sequence ID" value="QCK86797.1"/>
    <property type="molecule type" value="Genomic_DNA"/>
</dbReference>
<organism evidence="3 4">
    <name type="scientific">Phreatobacter aquaticus</name>
    <dbReference type="NCBI Taxonomy" id="2570229"/>
    <lineage>
        <taxon>Bacteria</taxon>
        <taxon>Pseudomonadati</taxon>
        <taxon>Pseudomonadota</taxon>
        <taxon>Alphaproteobacteria</taxon>
        <taxon>Hyphomicrobiales</taxon>
        <taxon>Phreatobacteraceae</taxon>
        <taxon>Phreatobacter</taxon>
    </lineage>
</organism>
<keyword evidence="1" id="KW-0472">Membrane</keyword>
<name>A0A4D7QPA8_9HYPH</name>
<keyword evidence="2" id="KW-0732">Signal</keyword>
<evidence type="ECO:0000313" key="3">
    <source>
        <dbReference type="EMBL" id="QCK86797.1"/>
    </source>
</evidence>
<dbReference type="RefSeq" id="WP_137100128.1">
    <property type="nucleotide sequence ID" value="NZ_CP039865.1"/>
</dbReference>